<sequence>MYISATTLEGLKYEVTKPRVTRVGHGGQVGGGEALELEGGTGGGGGFVVARGRGLLDLARRALGLGSVRTRAHRRQHQYARSEVGPAHALTGGDTPGAPRHASPLTRYECFCAAFGRASPGSHTSPPRPRTVTTGEAAPAERSAPSRGGGETPVRTRASEAARLTLRPERTPGALGSRGVTDAAPRLPSPQRERREGKMEESRGREGGKRQCSCTQAVDLSRRLSHDPPEPARPCLTSKSPRAPKAATAARPLPAPPSRYECVSQAWPMWAQVGVNVSPRACLWRPHTSPGGRACAPHLRLGGERQRSGGPRTRGPNCIKGWGGPLPPTPSPFPLPLLSPQAICPCPPPSPSPYRLPFLFGHAPPPSSLHPRQALPFPCHSSLPIPYPCPHLYVLPTLFRPSLPTPPLLPSLTHPFPPPPSLPSPHPVHLNSSHL</sequence>
<dbReference type="STRING" id="6689.A0A3R7MGC4"/>
<gene>
    <name evidence="2" type="ORF">C7M84_024934</name>
</gene>
<feature type="compositionally biased region" description="Basic and acidic residues" evidence="1">
    <location>
        <begin position="191"/>
        <end position="209"/>
    </location>
</feature>
<protein>
    <submittedName>
        <fullName evidence="2">Uncharacterized protein</fullName>
    </submittedName>
</protein>
<feature type="compositionally biased region" description="Low complexity" evidence="1">
    <location>
        <begin position="238"/>
        <end position="252"/>
    </location>
</feature>
<evidence type="ECO:0000256" key="1">
    <source>
        <dbReference type="SAM" id="MobiDB-lite"/>
    </source>
</evidence>
<keyword evidence="3" id="KW-1185">Reference proteome</keyword>
<feature type="compositionally biased region" description="Basic and acidic residues" evidence="1">
    <location>
        <begin position="220"/>
        <end position="230"/>
    </location>
</feature>
<feature type="region of interest" description="Disordered" evidence="1">
    <location>
        <begin position="295"/>
        <end position="314"/>
    </location>
</feature>
<dbReference type="EMBL" id="QCYY01000905">
    <property type="protein sequence ID" value="ROT81905.1"/>
    <property type="molecule type" value="Genomic_DNA"/>
</dbReference>
<name>A0A3R7MGC4_PENVA</name>
<feature type="region of interest" description="Disordered" evidence="1">
    <location>
        <begin position="117"/>
        <end position="253"/>
    </location>
</feature>
<reference evidence="2 3" key="1">
    <citation type="submission" date="2018-04" db="EMBL/GenBank/DDBJ databases">
        <authorList>
            <person name="Zhang X."/>
            <person name="Yuan J."/>
            <person name="Li F."/>
            <person name="Xiang J."/>
        </authorList>
    </citation>
    <scope>NUCLEOTIDE SEQUENCE [LARGE SCALE GENOMIC DNA]</scope>
    <source>
        <tissue evidence="2">Muscle</tissue>
    </source>
</reference>
<comment type="caution">
    <text evidence="2">The sequence shown here is derived from an EMBL/GenBank/DDBJ whole genome shotgun (WGS) entry which is preliminary data.</text>
</comment>
<evidence type="ECO:0000313" key="3">
    <source>
        <dbReference type="Proteomes" id="UP000283509"/>
    </source>
</evidence>
<reference evidence="2 3" key="2">
    <citation type="submission" date="2019-01" db="EMBL/GenBank/DDBJ databases">
        <title>The decoding of complex shrimp genome reveals the adaptation for benthos swimmer, frequently molting mechanism and breeding impact on genome.</title>
        <authorList>
            <person name="Sun Y."/>
            <person name="Gao Y."/>
            <person name="Yu Y."/>
        </authorList>
    </citation>
    <scope>NUCLEOTIDE SEQUENCE [LARGE SCALE GENOMIC DNA]</scope>
    <source>
        <tissue evidence="2">Muscle</tissue>
    </source>
</reference>
<organism evidence="2 3">
    <name type="scientific">Penaeus vannamei</name>
    <name type="common">Whiteleg shrimp</name>
    <name type="synonym">Litopenaeus vannamei</name>
    <dbReference type="NCBI Taxonomy" id="6689"/>
    <lineage>
        <taxon>Eukaryota</taxon>
        <taxon>Metazoa</taxon>
        <taxon>Ecdysozoa</taxon>
        <taxon>Arthropoda</taxon>
        <taxon>Crustacea</taxon>
        <taxon>Multicrustacea</taxon>
        <taxon>Malacostraca</taxon>
        <taxon>Eumalacostraca</taxon>
        <taxon>Eucarida</taxon>
        <taxon>Decapoda</taxon>
        <taxon>Dendrobranchiata</taxon>
        <taxon>Penaeoidea</taxon>
        <taxon>Penaeidae</taxon>
        <taxon>Penaeus</taxon>
    </lineage>
</organism>
<feature type="region of interest" description="Disordered" evidence="1">
    <location>
        <begin position="73"/>
        <end position="101"/>
    </location>
</feature>
<accession>A0A3R7MGC4</accession>
<evidence type="ECO:0000313" key="2">
    <source>
        <dbReference type="EMBL" id="ROT81905.1"/>
    </source>
</evidence>
<dbReference type="Proteomes" id="UP000283509">
    <property type="component" value="Unassembled WGS sequence"/>
</dbReference>
<dbReference type="AlphaFoldDB" id="A0A3R7MGC4"/>
<proteinExistence type="predicted"/>